<sequence length="207" mass="23419">MQCLQHRVQPRALRVAGRCACLATRTFRVKCHGVRSANGDRRQEVIQSVSPWQGAETYEQALEYARLEAYEDARSTFEHLLNLQPSFCKAWVSWAQMEKRCYRYNQSERWHRCRAVLQRGLELNPSSSCLIQAWGLMELQRGNWLAAVMMLERSARLDARCVPVLRWHHVRTAKTTVGSRRSAAAIRNSNGGSATSSSGGSGSECCS</sequence>
<dbReference type="PANTHER" id="PTHR44917">
    <property type="entry name" value="PROTEIN HIGH CHLOROPHYLL FLUORESCENT 107"/>
    <property type="match status" value="1"/>
</dbReference>
<dbReference type="SUPFAM" id="SSF48452">
    <property type="entry name" value="TPR-like"/>
    <property type="match status" value="1"/>
</dbReference>
<comment type="caution">
    <text evidence="2">The sequence shown here is derived from an EMBL/GenBank/DDBJ whole genome shotgun (WGS) entry which is preliminary data.</text>
</comment>
<dbReference type="Gene3D" id="1.25.40.10">
    <property type="entry name" value="Tetratricopeptide repeat domain"/>
    <property type="match status" value="1"/>
</dbReference>
<evidence type="ECO:0000313" key="3">
    <source>
        <dbReference type="Proteomes" id="UP001165090"/>
    </source>
</evidence>
<feature type="compositionally biased region" description="Low complexity" evidence="1">
    <location>
        <begin position="189"/>
        <end position="198"/>
    </location>
</feature>
<dbReference type="Proteomes" id="UP001165090">
    <property type="component" value="Unassembled WGS sequence"/>
</dbReference>
<reference evidence="2 3" key="1">
    <citation type="journal article" date="2023" name="IScience">
        <title>Expanded male sex-determining region conserved during the evolution of homothallism in the green alga Volvox.</title>
        <authorList>
            <person name="Yamamoto K."/>
            <person name="Matsuzaki R."/>
            <person name="Mahakham W."/>
            <person name="Heman W."/>
            <person name="Sekimoto H."/>
            <person name="Kawachi M."/>
            <person name="Minakuchi Y."/>
            <person name="Toyoda A."/>
            <person name="Nozaki H."/>
        </authorList>
    </citation>
    <scope>NUCLEOTIDE SEQUENCE [LARGE SCALE GENOMIC DNA]</scope>
    <source>
        <strain evidence="2 3">NIES-4468</strain>
    </source>
</reference>
<protein>
    <submittedName>
        <fullName evidence="2">Uncharacterized protein</fullName>
    </submittedName>
</protein>
<dbReference type="SMART" id="SM00386">
    <property type="entry name" value="HAT"/>
    <property type="match status" value="2"/>
</dbReference>
<dbReference type="PANTHER" id="PTHR44917:SF1">
    <property type="entry name" value="PROTEIN HIGH CHLOROPHYLL FLUORESCENT 107"/>
    <property type="match status" value="1"/>
</dbReference>
<dbReference type="EMBL" id="BSDZ01000003">
    <property type="protein sequence ID" value="GLI59047.1"/>
    <property type="molecule type" value="Genomic_DNA"/>
</dbReference>
<proteinExistence type="predicted"/>
<gene>
    <name evidence="2" type="ORF">VaNZ11_000875</name>
</gene>
<evidence type="ECO:0000256" key="1">
    <source>
        <dbReference type="SAM" id="MobiDB-lite"/>
    </source>
</evidence>
<keyword evidence="3" id="KW-1185">Reference proteome</keyword>
<dbReference type="InterPro" id="IPR011990">
    <property type="entry name" value="TPR-like_helical_dom_sf"/>
</dbReference>
<dbReference type="InterPro" id="IPR003107">
    <property type="entry name" value="HAT"/>
</dbReference>
<dbReference type="InterPro" id="IPR044624">
    <property type="entry name" value="Mbb1-like"/>
</dbReference>
<accession>A0ABQ5RPS3</accession>
<name>A0ABQ5RPS3_9CHLO</name>
<evidence type="ECO:0000313" key="2">
    <source>
        <dbReference type="EMBL" id="GLI59047.1"/>
    </source>
</evidence>
<feature type="region of interest" description="Disordered" evidence="1">
    <location>
        <begin position="178"/>
        <end position="207"/>
    </location>
</feature>
<organism evidence="2 3">
    <name type="scientific">Volvox africanus</name>
    <dbReference type="NCBI Taxonomy" id="51714"/>
    <lineage>
        <taxon>Eukaryota</taxon>
        <taxon>Viridiplantae</taxon>
        <taxon>Chlorophyta</taxon>
        <taxon>core chlorophytes</taxon>
        <taxon>Chlorophyceae</taxon>
        <taxon>CS clade</taxon>
        <taxon>Chlamydomonadales</taxon>
        <taxon>Volvocaceae</taxon>
        <taxon>Volvox</taxon>
    </lineage>
</organism>